<dbReference type="InterPro" id="IPR011006">
    <property type="entry name" value="CheY-like_superfamily"/>
</dbReference>
<protein>
    <submittedName>
        <fullName evidence="4">CheY chemotaxis protein or a CheY-like REC (Receiver) domain</fullName>
    </submittedName>
    <submittedName>
        <fullName evidence="3">Response regulator</fullName>
    </submittedName>
</protein>
<dbReference type="OrthoDB" id="7060229at2"/>
<dbReference type="Gene3D" id="3.40.50.2300">
    <property type="match status" value="1"/>
</dbReference>
<proteinExistence type="predicted"/>
<gene>
    <name evidence="3" type="ORF">GQR91_05390</name>
    <name evidence="4" type="ORF">SAMN05216557_10523</name>
</gene>
<dbReference type="AlphaFoldDB" id="A0A1G7N4U5"/>
<reference evidence="3 6" key="2">
    <citation type="submission" date="2019-12" db="EMBL/GenBank/DDBJ databases">
        <authorList>
            <person name="Zheng J."/>
        </authorList>
    </citation>
    <scope>NUCLEOTIDE SEQUENCE [LARGE SCALE GENOMIC DNA]</scope>
    <source>
        <strain evidence="3 6">DSM 27347</strain>
    </source>
</reference>
<dbReference type="EMBL" id="WSUT01000005">
    <property type="protein sequence ID" value="MWC43096.1"/>
    <property type="molecule type" value="Genomic_DNA"/>
</dbReference>
<dbReference type="Proteomes" id="UP000436801">
    <property type="component" value="Unassembled WGS sequence"/>
</dbReference>
<dbReference type="GO" id="GO:0000160">
    <property type="term" value="P:phosphorelay signal transduction system"/>
    <property type="evidence" value="ECO:0007669"/>
    <property type="project" value="InterPro"/>
</dbReference>
<evidence type="ECO:0000313" key="3">
    <source>
        <dbReference type="EMBL" id="MWC43096.1"/>
    </source>
</evidence>
<dbReference type="Proteomes" id="UP000323502">
    <property type="component" value="Unassembled WGS sequence"/>
</dbReference>
<feature type="domain" description="Response regulatory" evidence="2">
    <location>
        <begin position="4"/>
        <end position="113"/>
    </location>
</feature>
<keyword evidence="5" id="KW-1185">Reference proteome</keyword>
<dbReference type="EMBL" id="FNBI01000005">
    <property type="protein sequence ID" value="SDF68350.1"/>
    <property type="molecule type" value="Genomic_DNA"/>
</dbReference>
<evidence type="ECO:0000313" key="4">
    <source>
        <dbReference type="EMBL" id="SDF68350.1"/>
    </source>
</evidence>
<dbReference type="RefSeq" id="WP_149682665.1">
    <property type="nucleotide sequence ID" value="NZ_FNBI01000005.1"/>
</dbReference>
<evidence type="ECO:0000313" key="5">
    <source>
        <dbReference type="Proteomes" id="UP000323502"/>
    </source>
</evidence>
<keyword evidence="1" id="KW-0597">Phosphoprotein</keyword>
<evidence type="ECO:0000256" key="1">
    <source>
        <dbReference type="PROSITE-ProRule" id="PRU00169"/>
    </source>
</evidence>
<dbReference type="SMART" id="SM00448">
    <property type="entry name" value="REC"/>
    <property type="match status" value="1"/>
</dbReference>
<evidence type="ECO:0000259" key="2">
    <source>
        <dbReference type="PROSITE" id="PS50110"/>
    </source>
</evidence>
<organism evidence="4 5">
    <name type="scientific">Sphingomonas carotinifaciens</name>
    <dbReference type="NCBI Taxonomy" id="1166323"/>
    <lineage>
        <taxon>Bacteria</taxon>
        <taxon>Pseudomonadati</taxon>
        <taxon>Pseudomonadota</taxon>
        <taxon>Alphaproteobacteria</taxon>
        <taxon>Sphingomonadales</taxon>
        <taxon>Sphingomonadaceae</taxon>
        <taxon>Sphingomonas</taxon>
    </lineage>
</organism>
<dbReference type="SUPFAM" id="SSF52172">
    <property type="entry name" value="CheY-like"/>
    <property type="match status" value="1"/>
</dbReference>
<sequence length="139" mass="14417">MSKTALIVEDEIFVALDLERILTDAGYHVAAIAADSATAMEAAPQCSFAFVDVNLRDGATGPTIARRISSEYGVKVVFVTANPAQIGESGGALGYIRKPFSEQAIIAAAALCSQACSETGGKVDATETPDLMPLTLNHG</sequence>
<evidence type="ECO:0000313" key="6">
    <source>
        <dbReference type="Proteomes" id="UP000436801"/>
    </source>
</evidence>
<accession>A0A1G7N4U5</accession>
<feature type="modified residue" description="4-aspartylphosphate" evidence="1">
    <location>
        <position position="52"/>
    </location>
</feature>
<reference evidence="4 5" key="1">
    <citation type="submission" date="2016-10" db="EMBL/GenBank/DDBJ databases">
        <authorList>
            <person name="Varghese N."/>
            <person name="Submissions S."/>
        </authorList>
    </citation>
    <scope>NUCLEOTIDE SEQUENCE [LARGE SCALE GENOMIC DNA]</scope>
    <source>
        <strain evidence="4 5">S7-754</strain>
    </source>
</reference>
<name>A0A1G7N4U5_9SPHN</name>
<dbReference type="InterPro" id="IPR001789">
    <property type="entry name" value="Sig_transdc_resp-reg_receiver"/>
</dbReference>
<dbReference type="Pfam" id="PF00072">
    <property type="entry name" value="Response_reg"/>
    <property type="match status" value="1"/>
</dbReference>
<dbReference type="PROSITE" id="PS50110">
    <property type="entry name" value="RESPONSE_REGULATORY"/>
    <property type="match status" value="1"/>
</dbReference>